<keyword evidence="14" id="KW-1185">Reference proteome</keyword>
<dbReference type="GO" id="GO:0009507">
    <property type="term" value="C:chloroplast"/>
    <property type="evidence" value="ECO:0007669"/>
    <property type="project" value="UniProtKB-SubCell"/>
</dbReference>
<dbReference type="Proteomes" id="UP000660262">
    <property type="component" value="Unassembled WGS sequence"/>
</dbReference>
<dbReference type="InterPro" id="IPR036259">
    <property type="entry name" value="MFS_trans_sf"/>
</dbReference>
<feature type="compositionally biased region" description="Low complexity" evidence="10">
    <location>
        <begin position="79"/>
        <end position="94"/>
    </location>
</feature>
<evidence type="ECO:0000256" key="9">
    <source>
        <dbReference type="ARBA" id="ARBA00024362"/>
    </source>
</evidence>
<sequence>MAVTTTMRGVFLPLSFKKVPTTRSGHTSSASTSLPLLTSSSSSSLTPRRRRLQGWYREGGHTGHTRLRTCRLSCTALSLSSSRPSSSSAESSHANVATGRMGTARSLVTTRHRRNQNQQKQRRRIHCDCVPPTVDQEADEETLPPTQTQTSSSSLTQQQSGSVAAATDSEGWTRRATVVSFCFVAFLLCNMDRVNMSVSILPMAEQYGWSDGTKGLVQSSFFWGYLLTQVLGGVLSDRAGGKVVLGFGVAWWSLFTAITPYAASLGLGPLLAARAMMGVGEGVAMPAMNNLVSRWVPAQERSRSLARVYSGMFCGSILGLLASPPLIERYDWPTVFHLFGSLGVVWIALWFAPGIGPASTPTKDTVISAEERAMLAANVAVADDNAKPVNIPWRALLSKRAVWAIILCHFCHNWGTFILLTWTPTYYHDVLGFDIYSSSYAAVLPWVSQTIMANIAATVADTRLLPNYGATKTRKVMQSIGFLGPAVCLTLLPEVSEPTLAIALLCASQGLDAFSHSGLYSNHQDIAPRYAGVLLGLSNSAGVLAGVLGTGATGALLEASGGDWAEVWSVAVILYMVGTAIWLSWSTGERVVD</sequence>
<evidence type="ECO:0000256" key="6">
    <source>
        <dbReference type="ARBA" id="ARBA00022946"/>
    </source>
</evidence>
<dbReference type="PROSITE" id="PS50850">
    <property type="entry name" value="MFS"/>
    <property type="match status" value="1"/>
</dbReference>
<evidence type="ECO:0000256" key="4">
    <source>
        <dbReference type="ARBA" id="ARBA00022640"/>
    </source>
</evidence>
<dbReference type="AlphaFoldDB" id="A0A830H5D1"/>
<dbReference type="CDD" id="cd17380">
    <property type="entry name" value="MFS_SLC17A9_like"/>
    <property type="match status" value="1"/>
</dbReference>
<feature type="region of interest" description="Disordered" evidence="10">
    <location>
        <begin position="19"/>
        <end position="49"/>
    </location>
</feature>
<evidence type="ECO:0000256" key="8">
    <source>
        <dbReference type="ARBA" id="ARBA00023136"/>
    </source>
</evidence>
<organism evidence="13 14">
    <name type="scientific">Pycnococcus provasolii</name>
    <dbReference type="NCBI Taxonomy" id="41880"/>
    <lineage>
        <taxon>Eukaryota</taxon>
        <taxon>Viridiplantae</taxon>
        <taxon>Chlorophyta</taxon>
        <taxon>Pseudoscourfieldiophyceae</taxon>
        <taxon>Pseudoscourfieldiales</taxon>
        <taxon>Pycnococcaceae</taxon>
        <taxon>Pycnococcus</taxon>
    </lineage>
</organism>
<dbReference type="InterPro" id="IPR020846">
    <property type="entry name" value="MFS_dom"/>
</dbReference>
<proteinExistence type="inferred from homology"/>
<keyword evidence="7 11" id="KW-1133">Transmembrane helix</keyword>
<comment type="caution">
    <text evidence="13">The sequence shown here is derived from an EMBL/GenBank/DDBJ whole genome shotgun (WGS) entry which is preliminary data.</text>
</comment>
<evidence type="ECO:0000256" key="10">
    <source>
        <dbReference type="SAM" id="MobiDB-lite"/>
    </source>
</evidence>
<dbReference type="GO" id="GO:0005315">
    <property type="term" value="F:phosphate transmembrane transporter activity"/>
    <property type="evidence" value="ECO:0007669"/>
    <property type="project" value="UniProtKB-ARBA"/>
</dbReference>
<comment type="similarity">
    <text evidence="9">Belongs to the major facilitator superfamily. Sodium/anion cotransporter (TC 2.A.1.14) family.</text>
</comment>
<feature type="compositionally biased region" description="Low complexity" evidence="10">
    <location>
        <begin position="143"/>
        <end position="160"/>
    </location>
</feature>
<evidence type="ECO:0000256" key="3">
    <source>
        <dbReference type="ARBA" id="ARBA00022528"/>
    </source>
</evidence>
<feature type="transmembrane region" description="Helical" evidence="11">
    <location>
        <begin position="243"/>
        <end position="263"/>
    </location>
</feature>
<dbReference type="Gene3D" id="1.20.1250.20">
    <property type="entry name" value="MFS general substrate transporter like domains"/>
    <property type="match status" value="2"/>
</dbReference>
<evidence type="ECO:0000256" key="2">
    <source>
        <dbReference type="ARBA" id="ARBA00004229"/>
    </source>
</evidence>
<protein>
    <recommendedName>
        <fullName evidence="12">Major facilitator superfamily (MFS) profile domain-containing protein</fullName>
    </recommendedName>
</protein>
<dbReference type="OrthoDB" id="2250022at2759"/>
<dbReference type="SUPFAM" id="SSF103473">
    <property type="entry name" value="MFS general substrate transporter"/>
    <property type="match status" value="1"/>
</dbReference>
<feature type="compositionally biased region" description="Basic residues" evidence="10">
    <location>
        <begin position="110"/>
        <end position="125"/>
    </location>
</feature>
<keyword evidence="4" id="KW-0934">Plastid</keyword>
<evidence type="ECO:0000256" key="5">
    <source>
        <dbReference type="ARBA" id="ARBA00022692"/>
    </source>
</evidence>
<keyword evidence="3" id="KW-0150">Chloroplast</keyword>
<evidence type="ECO:0000256" key="1">
    <source>
        <dbReference type="ARBA" id="ARBA00004141"/>
    </source>
</evidence>
<dbReference type="PANTHER" id="PTHR11662">
    <property type="entry name" value="SOLUTE CARRIER FAMILY 17"/>
    <property type="match status" value="1"/>
</dbReference>
<evidence type="ECO:0000313" key="14">
    <source>
        <dbReference type="Proteomes" id="UP000660262"/>
    </source>
</evidence>
<comment type="subcellular location">
    <subcellularLocation>
        <location evidence="1">Membrane</location>
        <topology evidence="1">Multi-pass membrane protein</topology>
    </subcellularLocation>
    <subcellularLocation>
        <location evidence="2">Plastid</location>
        <location evidence="2">Chloroplast</location>
    </subcellularLocation>
</comment>
<dbReference type="FunFam" id="1.20.1250.20:FF:000058">
    <property type="entry name" value="ascorbate transporter, chloroplastic isoform X1"/>
    <property type="match status" value="1"/>
</dbReference>
<feature type="transmembrane region" description="Helical" evidence="11">
    <location>
        <begin position="567"/>
        <end position="585"/>
    </location>
</feature>
<feature type="transmembrane region" description="Helical" evidence="11">
    <location>
        <begin position="401"/>
        <end position="423"/>
    </location>
</feature>
<name>A0A830H5D1_9CHLO</name>
<keyword evidence="8 11" id="KW-0472">Membrane</keyword>
<feature type="transmembrane region" description="Helical" evidence="11">
    <location>
        <begin position="334"/>
        <end position="352"/>
    </location>
</feature>
<feature type="compositionally biased region" description="Low complexity" evidence="10">
    <location>
        <begin position="27"/>
        <end position="46"/>
    </location>
</feature>
<keyword evidence="6" id="KW-0809">Transit peptide</keyword>
<feature type="transmembrane region" description="Helical" evidence="11">
    <location>
        <begin position="275"/>
        <end position="292"/>
    </location>
</feature>
<accession>A0A830H5D1</accession>
<keyword evidence="5 11" id="KW-0812">Transmembrane</keyword>
<evidence type="ECO:0000256" key="11">
    <source>
        <dbReference type="SAM" id="Phobius"/>
    </source>
</evidence>
<evidence type="ECO:0000259" key="12">
    <source>
        <dbReference type="PROSITE" id="PS50850"/>
    </source>
</evidence>
<dbReference type="InterPro" id="IPR044777">
    <property type="entry name" value="SLC17A9-like"/>
</dbReference>
<gene>
    <name evidence="13" type="ORF">PPROV_000115300</name>
</gene>
<dbReference type="InterPro" id="IPR050382">
    <property type="entry name" value="MFS_Na/Anion_cotransporter"/>
</dbReference>
<feature type="region of interest" description="Disordered" evidence="10">
    <location>
        <begin position="79"/>
        <end position="162"/>
    </location>
</feature>
<reference evidence="13" key="1">
    <citation type="submission" date="2020-10" db="EMBL/GenBank/DDBJ databases">
        <title>Unveiling of a novel bifunctional photoreceptor, Dualchrome1, isolated from a cosmopolitan green alga.</title>
        <authorList>
            <person name="Suzuki S."/>
            <person name="Kawachi M."/>
        </authorList>
    </citation>
    <scope>NUCLEOTIDE SEQUENCE</scope>
    <source>
        <strain evidence="13">NIES 2893</strain>
    </source>
</reference>
<dbReference type="Pfam" id="PF07690">
    <property type="entry name" value="MFS_1"/>
    <property type="match status" value="1"/>
</dbReference>
<evidence type="ECO:0000256" key="7">
    <source>
        <dbReference type="ARBA" id="ARBA00022989"/>
    </source>
</evidence>
<feature type="transmembrane region" description="Helical" evidence="11">
    <location>
        <begin position="304"/>
        <end position="322"/>
    </location>
</feature>
<dbReference type="InterPro" id="IPR011701">
    <property type="entry name" value="MFS"/>
</dbReference>
<dbReference type="EMBL" id="BNJQ01000003">
    <property type="protein sequence ID" value="GHP02396.1"/>
    <property type="molecule type" value="Genomic_DNA"/>
</dbReference>
<evidence type="ECO:0000313" key="13">
    <source>
        <dbReference type="EMBL" id="GHP02396.1"/>
    </source>
</evidence>
<feature type="domain" description="Major facilitator superfamily (MFS) profile" evidence="12">
    <location>
        <begin position="178"/>
        <end position="590"/>
    </location>
</feature>
<feature type="transmembrane region" description="Helical" evidence="11">
    <location>
        <begin position="443"/>
        <end position="464"/>
    </location>
</feature>
<dbReference type="PANTHER" id="PTHR11662:SF446">
    <property type="entry name" value="SODIUM-DEPENDENT PHOSPHATE TRANSPORT PROTEIN 1, CHLOROPLASTIC"/>
    <property type="match status" value="1"/>
</dbReference>
<dbReference type="GO" id="GO:0042170">
    <property type="term" value="C:plastid membrane"/>
    <property type="evidence" value="ECO:0007669"/>
    <property type="project" value="UniProtKB-ARBA"/>
</dbReference>
<feature type="transmembrane region" description="Helical" evidence="11">
    <location>
        <begin position="532"/>
        <end position="555"/>
    </location>
</feature>
<dbReference type="FunFam" id="1.20.1250.20:FF:000086">
    <property type="entry name" value="ascorbate transporter, chloroplastic isoform X2"/>
    <property type="match status" value="1"/>
</dbReference>